<dbReference type="GO" id="GO:0016758">
    <property type="term" value="F:hexosyltransferase activity"/>
    <property type="evidence" value="ECO:0007669"/>
    <property type="project" value="UniProtKB-ARBA"/>
</dbReference>
<evidence type="ECO:0000313" key="2">
    <source>
        <dbReference type="EMBL" id="QIM10784.1"/>
    </source>
</evidence>
<dbReference type="Gene3D" id="3.90.550.10">
    <property type="entry name" value="Spore Coat Polysaccharide Biosynthesis Protein SpsA, Chain A"/>
    <property type="match status" value="1"/>
</dbReference>
<dbReference type="EMBL" id="MN990732">
    <property type="protein sequence ID" value="QIM10784.1"/>
    <property type="molecule type" value="Genomic_DNA"/>
</dbReference>
<dbReference type="PANTHER" id="PTHR22916:SF3">
    <property type="entry name" value="UDP-GLCNAC:BETAGAL BETA-1,3-N-ACETYLGLUCOSAMINYLTRANSFERASE-LIKE PROTEIN 1"/>
    <property type="match status" value="1"/>
</dbReference>
<dbReference type="EC" id="2.4.1.-" evidence="2"/>
<evidence type="ECO:0000259" key="1">
    <source>
        <dbReference type="Pfam" id="PF00535"/>
    </source>
</evidence>
<protein>
    <submittedName>
        <fullName evidence="2">Glycosyl transferase</fullName>
        <ecNumber evidence="2">2.4.1.-</ecNumber>
    </submittedName>
</protein>
<reference evidence="2" key="1">
    <citation type="journal article" date="2020" name="J. ISSAAS">
        <title>Lactobacilli and other gastrointestinal microbiota of Peromyscus leucopus, reservoir host for agents of Lyme disease and other zoonoses in North America.</title>
        <authorList>
            <person name="Milovic A."/>
            <person name="Bassam K."/>
            <person name="Shao H."/>
            <person name="Chatzistamou I."/>
            <person name="Tufts D.M."/>
            <person name="Diuk-Wasser M."/>
            <person name="Barbour A.G."/>
        </authorList>
    </citation>
    <scope>NUCLEOTIDE SEQUENCE</scope>
    <source>
        <strain evidence="2">LL90</strain>
    </source>
</reference>
<dbReference type="SUPFAM" id="SSF53448">
    <property type="entry name" value="Nucleotide-diphospho-sugar transferases"/>
    <property type="match status" value="1"/>
</dbReference>
<proteinExistence type="predicted"/>
<keyword evidence="2" id="KW-0328">Glycosyltransferase</keyword>
<dbReference type="PANTHER" id="PTHR22916">
    <property type="entry name" value="GLYCOSYLTRANSFERASE"/>
    <property type="match status" value="1"/>
</dbReference>
<organism evidence="2">
    <name type="scientific">uncultured Alphaproteobacteria bacterium</name>
    <dbReference type="NCBI Taxonomy" id="91750"/>
    <lineage>
        <taxon>Bacteria</taxon>
        <taxon>Pseudomonadati</taxon>
        <taxon>Pseudomonadota</taxon>
        <taxon>Alphaproteobacteria</taxon>
        <taxon>environmental samples</taxon>
    </lineage>
</organism>
<keyword evidence="2" id="KW-0808">Transferase</keyword>
<dbReference type="AlphaFoldDB" id="A0A6G8F3H8"/>
<sequence length="274" mass="31731">MDKISIIMPVYNCEKFLKHTLRSVQAQTYKNWELIIVDDASTDNSLLEAEYFAAEDDRIKIFHMPENGGVSACRNLALKHASGDYVAFLDSDDLWSKYKLEKQLAFMQQNNAALSHTSYAFMNERGEVMKNGKVNVDFDVDLKRYMKTTQIGMSSVMIDRRQIPHIEFPEDRDLCEDARVWMGFMREGHKFHGLNDVLLLYRVRSNQLSRNKAKMAKNTLQRYWNEKNLPAYKRLAYFLHYACNGIEKRISPSKLDINAVTGSFNCNKGQGDGR</sequence>
<gene>
    <name evidence="2" type="ORF">PlAlph_6760</name>
</gene>
<dbReference type="InterPro" id="IPR029044">
    <property type="entry name" value="Nucleotide-diphossugar_trans"/>
</dbReference>
<dbReference type="InterPro" id="IPR001173">
    <property type="entry name" value="Glyco_trans_2-like"/>
</dbReference>
<dbReference type="CDD" id="cd00761">
    <property type="entry name" value="Glyco_tranf_GTA_type"/>
    <property type="match status" value="1"/>
</dbReference>
<dbReference type="Pfam" id="PF00535">
    <property type="entry name" value="Glycos_transf_2"/>
    <property type="match status" value="1"/>
</dbReference>
<name>A0A6G8F3H8_9PROT</name>
<accession>A0A6G8F3H8</accession>
<feature type="domain" description="Glycosyltransferase 2-like" evidence="1">
    <location>
        <begin position="5"/>
        <end position="125"/>
    </location>
</feature>